<dbReference type="InterPro" id="IPR023214">
    <property type="entry name" value="HAD_sf"/>
</dbReference>
<evidence type="ECO:0000313" key="2">
    <source>
        <dbReference type="Proteomes" id="UP000186336"/>
    </source>
</evidence>
<keyword evidence="2" id="KW-1185">Reference proteome</keyword>
<dbReference type="InterPro" id="IPR041492">
    <property type="entry name" value="HAD_2"/>
</dbReference>
<dbReference type="RefSeq" id="WP_076626641.1">
    <property type="nucleotide sequence ID" value="NZ_CP019312.1"/>
</dbReference>
<dbReference type="EMBL" id="CP019312">
    <property type="protein sequence ID" value="APX10774.1"/>
    <property type="molecule type" value="Genomic_DNA"/>
</dbReference>
<evidence type="ECO:0000313" key="1">
    <source>
        <dbReference type="EMBL" id="APX10774.1"/>
    </source>
</evidence>
<proteinExistence type="predicted"/>
<dbReference type="KEGG" id="tom:BWR18_02990"/>
<protein>
    <recommendedName>
        <fullName evidence="3">Haloacid dehalogenase</fullName>
    </recommendedName>
</protein>
<dbReference type="Proteomes" id="UP000186336">
    <property type="component" value="Chromosome"/>
</dbReference>
<dbReference type="InterPro" id="IPR023198">
    <property type="entry name" value="PGP-like_dom2"/>
</dbReference>
<dbReference type="PANTHER" id="PTHR42896:SF2">
    <property type="entry name" value="CBBY-LIKE PROTEIN"/>
    <property type="match status" value="1"/>
</dbReference>
<dbReference type="GO" id="GO:0016787">
    <property type="term" value="F:hydrolase activity"/>
    <property type="evidence" value="ECO:0007669"/>
    <property type="project" value="InterPro"/>
</dbReference>
<sequence>MAYSALLLGSIGVLAETSDIQRRAFNTAFELNEVDWHWDEETYRALLEVPGGKARLNYYAKAQAVEVDIDALYEAKLEAFETVLAGGVELRPGIADLIAEARTQEMKIGFVTATDPRQVAALLKGLESAIDSSIFDFIGDRTIAARTKPAPDIYNEALRQLDVTANAALAIEDTPESAEAAVAAGIRTLVYPGEQSRDRSFGEGVEVIDVPHVSILRAAPVAA</sequence>
<evidence type="ECO:0008006" key="3">
    <source>
        <dbReference type="Google" id="ProtNLM"/>
    </source>
</evidence>
<dbReference type="AlphaFoldDB" id="A0A1P8MRX2"/>
<dbReference type="PANTHER" id="PTHR42896">
    <property type="entry name" value="XYLULOSE-1,5-BISPHOSPHATE (XUBP) PHOSPHATASE"/>
    <property type="match status" value="1"/>
</dbReference>
<dbReference type="OrthoDB" id="9782449at2"/>
<reference evidence="1 2" key="1">
    <citation type="submission" date="2017-01" db="EMBL/GenBank/DDBJ databases">
        <title>Complete genome of Tateyamaria omphalii DOK1-4 isolated from seawater in Dokdo.</title>
        <authorList>
            <person name="Kim J.H."/>
            <person name="Chi W.-J."/>
        </authorList>
    </citation>
    <scope>NUCLEOTIDE SEQUENCE [LARGE SCALE GENOMIC DNA]</scope>
    <source>
        <strain evidence="1 2">DOK1-4</strain>
    </source>
</reference>
<dbReference type="Pfam" id="PF13419">
    <property type="entry name" value="HAD_2"/>
    <property type="match status" value="1"/>
</dbReference>
<dbReference type="Gene3D" id="1.10.150.240">
    <property type="entry name" value="Putative phosphatase, domain 2"/>
    <property type="match status" value="1"/>
</dbReference>
<organism evidence="1 2">
    <name type="scientific">Tateyamaria omphalii</name>
    <dbReference type="NCBI Taxonomy" id="299262"/>
    <lineage>
        <taxon>Bacteria</taxon>
        <taxon>Pseudomonadati</taxon>
        <taxon>Pseudomonadota</taxon>
        <taxon>Alphaproteobacteria</taxon>
        <taxon>Rhodobacterales</taxon>
        <taxon>Roseobacteraceae</taxon>
        <taxon>Tateyamaria</taxon>
    </lineage>
</organism>
<dbReference type="InterPro" id="IPR036412">
    <property type="entry name" value="HAD-like_sf"/>
</dbReference>
<gene>
    <name evidence="1" type="ORF">BWR18_02990</name>
</gene>
<accession>A0A1P8MRX2</accession>
<dbReference type="InterPro" id="IPR006439">
    <property type="entry name" value="HAD-SF_hydro_IA"/>
</dbReference>
<dbReference type="InterPro" id="IPR044999">
    <property type="entry name" value="CbbY-like"/>
</dbReference>
<dbReference type="SUPFAM" id="SSF56784">
    <property type="entry name" value="HAD-like"/>
    <property type="match status" value="1"/>
</dbReference>
<dbReference type="Gene3D" id="3.40.50.1000">
    <property type="entry name" value="HAD superfamily/HAD-like"/>
    <property type="match status" value="1"/>
</dbReference>
<name>A0A1P8MRX2_9RHOB</name>
<dbReference type="NCBIfam" id="TIGR01509">
    <property type="entry name" value="HAD-SF-IA-v3"/>
    <property type="match status" value="1"/>
</dbReference>
<dbReference type="STRING" id="299262.BWR18_02990"/>